<dbReference type="Gene3D" id="3.30.420.10">
    <property type="entry name" value="Ribonuclease H-like superfamily/Ribonuclease H"/>
    <property type="match status" value="1"/>
</dbReference>
<dbReference type="InterPro" id="IPR036397">
    <property type="entry name" value="RNaseH_sf"/>
</dbReference>
<dbReference type="GO" id="GO:0003676">
    <property type="term" value="F:nucleic acid binding"/>
    <property type="evidence" value="ECO:0007669"/>
    <property type="project" value="InterPro"/>
</dbReference>
<sequence length="126" mass="15124">MEPLLTDTHKDKRKKFSNWLHNNFRKEDTMRILFSDEKMFNIDEMYKAQNDRVWAANRAQADERGGKKQRHKFPTKVMKGTIDHAQYFKEVLPVALRYGNKVFGDNWTYHQDGARPHTHQLSQKWC</sequence>
<organism evidence="1 2">
    <name type="scientific">Plectus sambesii</name>
    <dbReference type="NCBI Taxonomy" id="2011161"/>
    <lineage>
        <taxon>Eukaryota</taxon>
        <taxon>Metazoa</taxon>
        <taxon>Ecdysozoa</taxon>
        <taxon>Nematoda</taxon>
        <taxon>Chromadorea</taxon>
        <taxon>Plectida</taxon>
        <taxon>Plectina</taxon>
        <taxon>Plectoidea</taxon>
        <taxon>Plectidae</taxon>
        <taxon>Plectus</taxon>
    </lineage>
</organism>
<evidence type="ECO:0000313" key="2">
    <source>
        <dbReference type="WBParaSite" id="PSAMB.scaffold1738size28255.g14662.t1"/>
    </source>
</evidence>
<proteinExistence type="predicted"/>
<keyword evidence="1" id="KW-1185">Reference proteome</keyword>
<evidence type="ECO:0000313" key="1">
    <source>
        <dbReference type="Proteomes" id="UP000887566"/>
    </source>
</evidence>
<dbReference type="WBParaSite" id="PSAMB.scaffold1738size28255.g14662.t1">
    <property type="protein sequence ID" value="PSAMB.scaffold1738size28255.g14662.t1"/>
    <property type="gene ID" value="PSAMB.scaffold1738size28255.g14662"/>
</dbReference>
<name>A0A914VAU0_9BILA</name>
<reference evidence="2" key="1">
    <citation type="submission" date="2022-11" db="UniProtKB">
        <authorList>
            <consortium name="WormBaseParasite"/>
        </authorList>
    </citation>
    <scope>IDENTIFICATION</scope>
</reference>
<accession>A0A914VAU0</accession>
<dbReference type="Proteomes" id="UP000887566">
    <property type="component" value="Unplaced"/>
</dbReference>
<protein>
    <submittedName>
        <fullName evidence="2">Uncharacterized protein</fullName>
    </submittedName>
</protein>
<dbReference type="AlphaFoldDB" id="A0A914VAU0"/>